<evidence type="ECO:0000313" key="4">
    <source>
        <dbReference type="EMBL" id="WFD48871.1"/>
    </source>
</evidence>
<accession>A0ABY8ETF0</accession>
<dbReference type="InterPro" id="IPR036126">
    <property type="entry name" value="TBCA_sf"/>
</dbReference>
<keyword evidence="3" id="KW-0493">Microtubule</keyword>
<dbReference type="Gene3D" id="1.20.58.90">
    <property type="match status" value="1"/>
</dbReference>
<dbReference type="SUPFAM" id="SSF46988">
    <property type="entry name" value="Tubulin chaperone cofactor A"/>
    <property type="match status" value="1"/>
</dbReference>
<dbReference type="Proteomes" id="UP000818624">
    <property type="component" value="Chromosome 3"/>
</dbReference>
<evidence type="ECO:0000256" key="3">
    <source>
        <dbReference type="RuleBase" id="RU364030"/>
    </source>
</evidence>
<gene>
    <name evidence="4" type="ORF">GLX27_003542</name>
</gene>
<comment type="similarity">
    <text evidence="1 3">Belongs to the TBCA family.</text>
</comment>
<keyword evidence="3" id="KW-0206">Cytoskeleton</keyword>
<evidence type="ECO:0000313" key="5">
    <source>
        <dbReference type="Proteomes" id="UP000818624"/>
    </source>
</evidence>
<dbReference type="PANTHER" id="PTHR21500:SF0">
    <property type="entry name" value="TUBULIN-SPECIFIC CHAPERONE A"/>
    <property type="match status" value="1"/>
</dbReference>
<keyword evidence="2 3" id="KW-0143">Chaperone</keyword>
<evidence type="ECO:0000256" key="1">
    <source>
        <dbReference type="ARBA" id="ARBA00006806"/>
    </source>
</evidence>
<dbReference type="PANTHER" id="PTHR21500">
    <property type="entry name" value="TUBULIN-SPECIFIC CHAPERONE A"/>
    <property type="match status" value="1"/>
</dbReference>
<keyword evidence="3" id="KW-0963">Cytoplasm</keyword>
<proteinExistence type="inferred from homology"/>
<name>A0ABY8ETF0_MALFU</name>
<organism evidence="4 5">
    <name type="scientific">Malassezia furfur</name>
    <name type="common">Pityriasis versicolor infection agent</name>
    <name type="synonym">Pityrosporum furfur</name>
    <dbReference type="NCBI Taxonomy" id="55194"/>
    <lineage>
        <taxon>Eukaryota</taxon>
        <taxon>Fungi</taxon>
        <taxon>Dikarya</taxon>
        <taxon>Basidiomycota</taxon>
        <taxon>Ustilaginomycotina</taxon>
        <taxon>Malasseziomycetes</taxon>
        <taxon>Malasseziales</taxon>
        <taxon>Malasseziaceae</taxon>
        <taxon>Malassezia</taxon>
    </lineage>
</organism>
<comment type="subunit">
    <text evidence="3">Supercomplex made of cofactors A to E. Cofactors A and D function by capturing and stabilizing tubulin in a quasi-native conformation. Cofactor E binds to the cofactor D-tubulin complex; interaction with cofactor C then causes the release of tubulin polypeptides that are committed to the native state.</text>
</comment>
<sequence length="111" mass="13052">MAELQQEKRQLSIKTGVVRRLSKEYWMYKQEAKEQELVVEKYLAEHREPHEIRKQEEILKDCAQMVPDTRRRLADGVSDLDAYMHGLSDEAKNTEEYRAAVQALDTAKNDE</sequence>
<keyword evidence="5" id="KW-1185">Reference proteome</keyword>
<comment type="subcellular location">
    <subcellularLocation>
        <location evidence="3">Cytoplasm</location>
        <location evidence="3">Cytoskeleton</location>
    </subcellularLocation>
</comment>
<protein>
    <recommendedName>
        <fullName evidence="3">Tubulin-specific chaperone A</fullName>
    </recommendedName>
</protein>
<evidence type="ECO:0000256" key="2">
    <source>
        <dbReference type="ARBA" id="ARBA00023186"/>
    </source>
</evidence>
<dbReference type="EMBL" id="CP046236">
    <property type="protein sequence ID" value="WFD48871.1"/>
    <property type="molecule type" value="Genomic_DNA"/>
</dbReference>
<dbReference type="InterPro" id="IPR004226">
    <property type="entry name" value="TBCA"/>
</dbReference>
<dbReference type="Pfam" id="PF02970">
    <property type="entry name" value="TBCA"/>
    <property type="match status" value="1"/>
</dbReference>
<reference evidence="4 5" key="1">
    <citation type="journal article" date="2020" name="Elife">
        <title>Loss of centromere function drives karyotype evolution in closely related Malassezia species.</title>
        <authorList>
            <person name="Sankaranarayanan S.R."/>
            <person name="Ianiri G."/>
            <person name="Coelho M.A."/>
            <person name="Reza M.H."/>
            <person name="Thimmappa B.C."/>
            <person name="Ganguly P."/>
            <person name="Vadnala R.N."/>
            <person name="Sun S."/>
            <person name="Siddharthan R."/>
            <person name="Tellgren-Roth C."/>
            <person name="Dawson T.L."/>
            <person name="Heitman J."/>
            <person name="Sanyal K."/>
        </authorList>
    </citation>
    <scope>NUCLEOTIDE SEQUENCE [LARGE SCALE GENOMIC DNA]</scope>
    <source>
        <strain evidence="4">CBS14141</strain>
    </source>
</reference>